<evidence type="ECO:0000313" key="2">
    <source>
        <dbReference type="EMBL" id="CAG8794230.1"/>
    </source>
</evidence>
<protein>
    <submittedName>
        <fullName evidence="2">13421_t:CDS:1</fullName>
    </submittedName>
</protein>
<name>A0A9N9P7K9_9GLOM</name>
<dbReference type="OrthoDB" id="2325450at2759"/>
<evidence type="ECO:0000259" key="1">
    <source>
        <dbReference type="Pfam" id="PF21530"/>
    </source>
</evidence>
<evidence type="ECO:0000313" key="3">
    <source>
        <dbReference type="Proteomes" id="UP000789396"/>
    </source>
</evidence>
<dbReference type="AlphaFoldDB" id="A0A9N9P7K9"/>
<accession>A0A9N9P7K9</accession>
<keyword evidence="3" id="KW-1185">Reference proteome</keyword>
<proteinExistence type="predicted"/>
<reference evidence="2" key="1">
    <citation type="submission" date="2021-06" db="EMBL/GenBank/DDBJ databases">
        <authorList>
            <person name="Kallberg Y."/>
            <person name="Tangrot J."/>
            <person name="Rosling A."/>
        </authorList>
    </citation>
    <scope>NUCLEOTIDE SEQUENCE</scope>
    <source>
        <strain evidence="2">IN212</strain>
    </source>
</reference>
<dbReference type="EMBL" id="CAJVPZ010064400">
    <property type="protein sequence ID" value="CAG8794230.1"/>
    <property type="molecule type" value="Genomic_DNA"/>
</dbReference>
<dbReference type="Proteomes" id="UP000789396">
    <property type="component" value="Unassembled WGS sequence"/>
</dbReference>
<comment type="caution">
    <text evidence="2">The sequence shown here is derived from an EMBL/GenBank/DDBJ whole genome shotgun (WGS) entry which is preliminary data.</text>
</comment>
<dbReference type="Pfam" id="PF21530">
    <property type="entry name" value="Pif1_2B_dom"/>
    <property type="match status" value="1"/>
</dbReference>
<organism evidence="2 3">
    <name type="scientific">Racocetra fulgida</name>
    <dbReference type="NCBI Taxonomy" id="60492"/>
    <lineage>
        <taxon>Eukaryota</taxon>
        <taxon>Fungi</taxon>
        <taxon>Fungi incertae sedis</taxon>
        <taxon>Mucoromycota</taxon>
        <taxon>Glomeromycotina</taxon>
        <taxon>Glomeromycetes</taxon>
        <taxon>Diversisporales</taxon>
        <taxon>Gigasporaceae</taxon>
        <taxon>Racocetra</taxon>
    </lineage>
</organism>
<feature type="domain" description="DNA helicase Pif1-like 2B" evidence="1">
    <location>
        <begin position="75"/>
        <end position="110"/>
    </location>
</feature>
<sequence>MIEEKVRNPSPRSTTDTTHIVGFRAMADEINKLACSSLPLGPEGLDPTVSIAIDHINGQEYDPYDNNHTFRNQTNLPSTLILQQGARVMYLDNLLFEHGLCNGSIGVVTDIIDENTIK</sequence>
<dbReference type="InterPro" id="IPR049163">
    <property type="entry name" value="Pif1-like_2B_dom"/>
</dbReference>
<feature type="non-terminal residue" evidence="2">
    <location>
        <position position="118"/>
    </location>
</feature>
<gene>
    <name evidence="2" type="ORF">RFULGI_LOCUS17052</name>
</gene>